<dbReference type="InterPro" id="IPR029058">
    <property type="entry name" value="AB_hydrolase_fold"/>
</dbReference>
<keyword evidence="2" id="KW-1185">Reference proteome</keyword>
<sequence>MSLSTLAREHVLFAMLGIPRLLCHPVWRNPDPGQGDGLGVLLVPGFAAADLSLQLTSTWLRDRGYEPAGANIGLNLGCTTALVDHLEQRLEQHADATGDRVLLLGQSRGGALARLAAVRRPDLVRGLVMLGSPVVDPMDAHPHVLRAARLLARLSAVGVPGLMDDDCFTGSCFENNTRALAEPLPPEVPALSVYSRSDGIVPWRLSLDPSADCVEVRSTHTGMGFDPDVYTALQERLVAWSTETRPALCAV</sequence>
<evidence type="ECO:0000313" key="2">
    <source>
        <dbReference type="Proteomes" id="UP001271792"/>
    </source>
</evidence>
<dbReference type="RefSeq" id="WP_319984695.1">
    <property type="nucleotide sequence ID" value="NZ_JAXAVV010000006.1"/>
</dbReference>
<reference evidence="1 2" key="1">
    <citation type="submission" date="2023-11" db="EMBL/GenBank/DDBJ databases">
        <title>Lentzea sokolovensis, sp. nov., Lentzea kristufkii, sp. nov., and Lentzea miocenensis, sp. nov., rare actinobacteria from Sokolov Coal Basin, Miocene lacustrine sediment, Czech Republic.</title>
        <authorList>
            <person name="Lara A."/>
            <person name="Kotroba L."/>
            <person name="Nouioui I."/>
            <person name="Neumann-Schaal M."/>
            <person name="Mast Y."/>
            <person name="Chronakova A."/>
        </authorList>
    </citation>
    <scope>NUCLEOTIDE SEQUENCE [LARGE SCALE GENOMIC DNA]</scope>
    <source>
        <strain evidence="1 2">BCCO 10_0798</strain>
    </source>
</reference>
<dbReference type="SUPFAM" id="SSF53474">
    <property type="entry name" value="alpha/beta-Hydrolases"/>
    <property type="match status" value="1"/>
</dbReference>
<comment type="caution">
    <text evidence="1">The sequence shown here is derived from an EMBL/GenBank/DDBJ whole genome shotgun (WGS) entry which is preliminary data.</text>
</comment>
<protein>
    <submittedName>
        <fullName evidence="1">Alpha/beta hydrolase</fullName>
    </submittedName>
</protein>
<evidence type="ECO:0000313" key="1">
    <source>
        <dbReference type="EMBL" id="MDX8050725.1"/>
    </source>
</evidence>
<dbReference type="EMBL" id="JAXAVV010000006">
    <property type="protein sequence ID" value="MDX8050725.1"/>
    <property type="molecule type" value="Genomic_DNA"/>
</dbReference>
<gene>
    <name evidence="1" type="ORF">SK571_15150</name>
</gene>
<dbReference type="Gene3D" id="3.40.50.1820">
    <property type="entry name" value="alpha/beta hydrolase"/>
    <property type="match status" value="1"/>
</dbReference>
<proteinExistence type="predicted"/>
<accession>A0ABU4TR15</accession>
<keyword evidence="1" id="KW-0378">Hydrolase</keyword>
<dbReference type="GO" id="GO:0016787">
    <property type="term" value="F:hydrolase activity"/>
    <property type="evidence" value="ECO:0007669"/>
    <property type="project" value="UniProtKB-KW"/>
</dbReference>
<reference evidence="1 2" key="2">
    <citation type="submission" date="2023-11" db="EMBL/GenBank/DDBJ databases">
        <authorList>
            <person name="Lara A.C."/>
            <person name="Chronakova A."/>
        </authorList>
    </citation>
    <scope>NUCLEOTIDE SEQUENCE [LARGE SCALE GENOMIC DNA]</scope>
    <source>
        <strain evidence="1 2">BCCO 10_0798</strain>
    </source>
</reference>
<dbReference type="Proteomes" id="UP001271792">
    <property type="component" value="Unassembled WGS sequence"/>
</dbReference>
<organism evidence="1 2">
    <name type="scientific">Lentzea kristufekii</name>
    <dbReference type="NCBI Taxonomy" id="3095430"/>
    <lineage>
        <taxon>Bacteria</taxon>
        <taxon>Bacillati</taxon>
        <taxon>Actinomycetota</taxon>
        <taxon>Actinomycetes</taxon>
        <taxon>Pseudonocardiales</taxon>
        <taxon>Pseudonocardiaceae</taxon>
        <taxon>Lentzea</taxon>
    </lineage>
</organism>
<name>A0ABU4TR15_9PSEU</name>